<dbReference type="Proteomes" id="UP000776252">
    <property type="component" value="Unassembled WGS sequence"/>
</dbReference>
<comment type="caution">
    <text evidence="1">The sequence shown here is derived from an EMBL/GenBank/DDBJ whole genome shotgun (WGS) entry which is preliminary data.</text>
</comment>
<sequence>MGKIIEWKKEEEKNYIVTENIEEIEENNYSGESDEIEDSEEDSLSVIHQFVESYYEDEKQGEIHPYELNGFEVGLISYLNLLEKGLLPNIIKNINVLAVNKFDRISKLFPEVDIPQEFYIGFLKGFCSIYDKYM</sequence>
<accession>A0ABS6BT79</accession>
<reference evidence="1 2" key="1">
    <citation type="submission" date="2021-06" db="EMBL/GenBank/DDBJ databases">
        <title>Clostridia strains as spoilage organisms.</title>
        <authorList>
            <person name="Wambui J."/>
            <person name="Stephan R."/>
            <person name="Stevens M.J.A."/>
        </authorList>
    </citation>
    <scope>NUCLEOTIDE SEQUENCE [LARGE SCALE GENOMIC DNA]</scope>
    <source>
        <strain evidence="1 2">DSM 14204</strain>
    </source>
</reference>
<proteinExistence type="predicted"/>
<dbReference type="EMBL" id="JAHLDV010000012">
    <property type="protein sequence ID" value="MBU3159705.1"/>
    <property type="molecule type" value="Genomic_DNA"/>
</dbReference>
<gene>
    <name evidence="1" type="ORF">KPL37_08075</name>
</gene>
<organism evidence="1 2">
    <name type="scientific">Clostridium frigoris</name>
    <dbReference type="NCBI Taxonomy" id="205327"/>
    <lineage>
        <taxon>Bacteria</taxon>
        <taxon>Bacillati</taxon>
        <taxon>Bacillota</taxon>
        <taxon>Clostridia</taxon>
        <taxon>Eubacteriales</taxon>
        <taxon>Clostridiaceae</taxon>
        <taxon>Clostridium</taxon>
    </lineage>
</organism>
<evidence type="ECO:0000313" key="2">
    <source>
        <dbReference type="Proteomes" id="UP000776252"/>
    </source>
</evidence>
<name>A0ABS6BT79_9CLOT</name>
<keyword evidence="2" id="KW-1185">Reference proteome</keyword>
<protein>
    <submittedName>
        <fullName evidence="1">Uncharacterized protein</fullName>
    </submittedName>
</protein>
<dbReference type="RefSeq" id="WP_216147697.1">
    <property type="nucleotide sequence ID" value="NZ_JAHLDV010000012.1"/>
</dbReference>
<evidence type="ECO:0000313" key="1">
    <source>
        <dbReference type="EMBL" id="MBU3159705.1"/>
    </source>
</evidence>